<name>A0A2S8EZB6_9BACT</name>
<sequence>MVLPISKLVMRVFILSLVLCIDSLLLGTTQLDAAEWHVNSPTGSDANAGSLDAPLQTLQAAINKAVEGDVIHLHPQGAVYRQAGHFRAKSGITIEGNGVTLDGADPLPDTGWELVEEGLYRRKLPRTPLDRHLLIFDGRMERMGRTQSSNSPEFPPVAQLKANQFCFENIDEKTGWLYVRGDVSKLQWSTRVNGIATSGVCERLVIRNLRARNFLNDGFNVHGDCRQLVFETIEGFDCFDEGFSAHESAECSIASGKFYGNENGIADVNQAETIYRNCEFYGNVNVDVLLIGRKHSLVDCQIINGTTASALVAGPRAGDESFSLNLERVSIETRDKQLPARVRIDGGVVTIHDCRYENVEFNAAGAKVQGDVPMAKAP</sequence>
<dbReference type="InterPro" id="IPR012334">
    <property type="entry name" value="Pectin_lyas_fold"/>
</dbReference>
<dbReference type="EMBL" id="PUIA01000085">
    <property type="protein sequence ID" value="PQO25265.1"/>
    <property type="molecule type" value="Genomic_DNA"/>
</dbReference>
<reference evidence="1 2" key="1">
    <citation type="submission" date="2018-02" db="EMBL/GenBank/DDBJ databases">
        <title>Comparative genomes isolates from brazilian mangrove.</title>
        <authorList>
            <person name="Araujo J.E."/>
            <person name="Taketani R.G."/>
            <person name="Silva M.C.P."/>
            <person name="Loureco M.V."/>
            <person name="Andreote F.D."/>
        </authorList>
    </citation>
    <scope>NUCLEOTIDE SEQUENCE [LARGE SCALE GENOMIC DNA]</scope>
    <source>
        <strain evidence="1 2">HEX-2 MGV</strain>
    </source>
</reference>
<proteinExistence type="predicted"/>
<comment type="caution">
    <text evidence="1">The sequence shown here is derived from an EMBL/GenBank/DDBJ whole genome shotgun (WGS) entry which is preliminary data.</text>
</comment>
<gene>
    <name evidence="1" type="ORF">C5Y96_25515</name>
</gene>
<organism evidence="1 2">
    <name type="scientific">Blastopirellula marina</name>
    <dbReference type="NCBI Taxonomy" id="124"/>
    <lineage>
        <taxon>Bacteria</taxon>
        <taxon>Pseudomonadati</taxon>
        <taxon>Planctomycetota</taxon>
        <taxon>Planctomycetia</taxon>
        <taxon>Pirellulales</taxon>
        <taxon>Pirellulaceae</taxon>
        <taxon>Blastopirellula</taxon>
    </lineage>
</organism>
<dbReference type="SUPFAM" id="SSF51126">
    <property type="entry name" value="Pectin lyase-like"/>
    <property type="match status" value="1"/>
</dbReference>
<dbReference type="InterPro" id="IPR011050">
    <property type="entry name" value="Pectin_lyase_fold/virulence"/>
</dbReference>
<evidence type="ECO:0000313" key="1">
    <source>
        <dbReference type="EMBL" id="PQO25265.1"/>
    </source>
</evidence>
<dbReference type="AlphaFoldDB" id="A0A2S8EZB6"/>
<dbReference type="Gene3D" id="2.160.20.10">
    <property type="entry name" value="Single-stranded right-handed beta-helix, Pectin lyase-like"/>
    <property type="match status" value="1"/>
</dbReference>
<accession>A0A2S8EZB6</accession>
<protein>
    <recommendedName>
        <fullName evidence="3">Right handed beta helix domain-containing protein</fullName>
    </recommendedName>
</protein>
<evidence type="ECO:0000313" key="2">
    <source>
        <dbReference type="Proteomes" id="UP000240009"/>
    </source>
</evidence>
<evidence type="ECO:0008006" key="3">
    <source>
        <dbReference type="Google" id="ProtNLM"/>
    </source>
</evidence>
<dbReference type="Proteomes" id="UP000240009">
    <property type="component" value="Unassembled WGS sequence"/>
</dbReference>